<evidence type="ECO:0000313" key="2">
    <source>
        <dbReference type="EMBL" id="STY97291.1"/>
    </source>
</evidence>
<dbReference type="SUPFAM" id="SSF56601">
    <property type="entry name" value="beta-lactamase/transpeptidase-like"/>
    <property type="match status" value="1"/>
</dbReference>
<evidence type="ECO:0000313" key="3">
    <source>
        <dbReference type="Proteomes" id="UP000255230"/>
    </source>
</evidence>
<dbReference type="PANTHER" id="PTHR43319:SF3">
    <property type="entry name" value="BETA-LACTAMASE-RELATED DOMAIN-CONTAINING PROTEIN"/>
    <property type="match status" value="1"/>
</dbReference>
<dbReference type="InterPro" id="IPR001466">
    <property type="entry name" value="Beta-lactam-related"/>
</dbReference>
<dbReference type="AlphaFoldDB" id="A0A378Q909"/>
<proteinExistence type="predicted"/>
<dbReference type="InterPro" id="IPR012338">
    <property type="entry name" value="Beta-lactam/transpept-like"/>
</dbReference>
<keyword evidence="3" id="KW-1185">Reference proteome</keyword>
<dbReference type="KEGG" id="mos:AXE82_01990"/>
<dbReference type="RefSeq" id="WP_062330771.1">
    <property type="nucleotide sequence ID" value="NZ_CBCRZU010000016.1"/>
</dbReference>
<evidence type="ECO:0000259" key="1">
    <source>
        <dbReference type="Pfam" id="PF00144"/>
    </source>
</evidence>
<dbReference type="Pfam" id="PF00144">
    <property type="entry name" value="Beta-lactamase"/>
    <property type="match status" value="1"/>
</dbReference>
<dbReference type="EMBL" id="UGPY01000001">
    <property type="protein sequence ID" value="STY97291.1"/>
    <property type="molecule type" value="Genomic_DNA"/>
</dbReference>
<dbReference type="Gene3D" id="3.40.710.10">
    <property type="entry name" value="DD-peptidase/beta-lactamase superfamily"/>
    <property type="match status" value="1"/>
</dbReference>
<organism evidence="2 3">
    <name type="scientific">Faucicola osloensis</name>
    <name type="common">Moraxella osloensis</name>
    <dbReference type="NCBI Taxonomy" id="34062"/>
    <lineage>
        <taxon>Bacteria</taxon>
        <taxon>Pseudomonadati</taxon>
        <taxon>Pseudomonadota</taxon>
        <taxon>Gammaproteobacteria</taxon>
        <taxon>Moraxellales</taxon>
        <taxon>Moraxellaceae</taxon>
        <taxon>Faucicola</taxon>
    </lineage>
</organism>
<accession>A0A378Q909</accession>
<gene>
    <name evidence="2" type="ORF">NCTC10465_01074</name>
</gene>
<dbReference type="Proteomes" id="UP000255230">
    <property type="component" value="Unassembled WGS sequence"/>
</dbReference>
<sequence>MKDLMDYQALNQHLAQLLSQFDLNQKVGGCSLVIFHQGKPVTQLAHGIANIDKTNQQITPWQPSTLSLNFSTGKGILVTLIHILVSQNLLAYDKTLASYWPAFAQNGKDSVTLRDMLTHESGLFNIVSITEHAKDMLDWQLMLSNVEQMASSPTNTHSSGSSLANKDFVNQSTESSAAASSASCAAYSALVSGWVLGGLIEKVTQLPLQQALEYYLLQPLNLVGQVYFGVPKDKVEQVAGQIRAKETQAKPLLTQDADSTLQFYQSLPFYPAWLTLSQSDSPLTTQAINALYFQPANINIEDYKSALVPIGSRQFNYYHPVTLQAKIPAANGVASAIALATIYAMLANRGVWQGKTLINSAVFKALSTIHNEQFDKIMPAVMAWRLGYHRVFSLFHDVSHAFGHMGYNGSMAWCDPSRALAVSFVHNYDVTMLGDDRQFILNETILDFFA</sequence>
<dbReference type="InterPro" id="IPR052907">
    <property type="entry name" value="Beta-lactamase/esterase"/>
</dbReference>
<protein>
    <submittedName>
        <fullName evidence="2">Putative periplasmic esterase</fullName>
    </submittedName>
</protein>
<dbReference type="GeneID" id="35778247"/>
<dbReference type="PANTHER" id="PTHR43319">
    <property type="entry name" value="BETA-LACTAMASE-RELATED"/>
    <property type="match status" value="1"/>
</dbReference>
<reference evidence="2 3" key="1">
    <citation type="submission" date="2018-06" db="EMBL/GenBank/DDBJ databases">
        <authorList>
            <consortium name="Pathogen Informatics"/>
            <person name="Doyle S."/>
        </authorList>
    </citation>
    <scope>NUCLEOTIDE SEQUENCE [LARGE SCALE GENOMIC DNA]</scope>
    <source>
        <strain evidence="2 3">NCTC10465</strain>
    </source>
</reference>
<name>A0A378Q909_FAUOS</name>
<feature type="domain" description="Beta-lactamase-related" evidence="1">
    <location>
        <begin position="15"/>
        <end position="431"/>
    </location>
</feature>